<evidence type="ECO:0000313" key="2">
    <source>
        <dbReference type="Proteomes" id="UP001500506"/>
    </source>
</evidence>
<dbReference type="RefSeq" id="WP_232499810.1">
    <property type="nucleotide sequence ID" value="NZ_BAAANH010000010.1"/>
</dbReference>
<accession>A0ABP4X7W4</accession>
<gene>
    <name evidence="1" type="ORF">GCM10009747_37040</name>
</gene>
<comment type="caution">
    <text evidence="1">The sequence shown here is derived from an EMBL/GenBank/DDBJ whole genome shotgun (WGS) entry which is preliminary data.</text>
</comment>
<evidence type="ECO:0000313" key="1">
    <source>
        <dbReference type="EMBL" id="GAA1771916.1"/>
    </source>
</evidence>
<keyword evidence="2" id="KW-1185">Reference proteome</keyword>
<proteinExistence type="predicted"/>
<dbReference type="Proteomes" id="UP001500506">
    <property type="component" value="Unassembled WGS sequence"/>
</dbReference>
<dbReference type="InterPro" id="IPR024072">
    <property type="entry name" value="DHFR-like_dom_sf"/>
</dbReference>
<dbReference type="SUPFAM" id="SSF53597">
    <property type="entry name" value="Dihydrofolate reductase-like"/>
    <property type="match status" value="1"/>
</dbReference>
<protein>
    <recommendedName>
        <fullName evidence="3">Bacterial bifunctional deaminase-reductase C-terminal domain-containing protein</fullName>
    </recommendedName>
</protein>
<sequence>MRRKVWPNLTDETGMADRMNTLPKFVASDSLSGPAWNNTTATRVEDELQIWVHPLFVGATELADLISRHAPQMPFQLADVRRYDSGVVILHYQPTSRKGTP</sequence>
<reference evidence="2" key="1">
    <citation type="journal article" date="2019" name="Int. J. Syst. Evol. Microbiol.">
        <title>The Global Catalogue of Microorganisms (GCM) 10K type strain sequencing project: providing services to taxonomists for standard genome sequencing and annotation.</title>
        <authorList>
            <consortium name="The Broad Institute Genomics Platform"/>
            <consortium name="The Broad Institute Genome Sequencing Center for Infectious Disease"/>
            <person name="Wu L."/>
            <person name="Ma J."/>
        </authorList>
    </citation>
    <scope>NUCLEOTIDE SEQUENCE [LARGE SCALE GENOMIC DNA]</scope>
    <source>
        <strain evidence="2">JCM 14319</strain>
    </source>
</reference>
<organism evidence="1 2">
    <name type="scientific">Agromyces humatus</name>
    <dbReference type="NCBI Taxonomy" id="279573"/>
    <lineage>
        <taxon>Bacteria</taxon>
        <taxon>Bacillati</taxon>
        <taxon>Actinomycetota</taxon>
        <taxon>Actinomycetes</taxon>
        <taxon>Micrococcales</taxon>
        <taxon>Microbacteriaceae</taxon>
        <taxon>Agromyces</taxon>
    </lineage>
</organism>
<dbReference type="EMBL" id="BAAANH010000010">
    <property type="protein sequence ID" value="GAA1771916.1"/>
    <property type="molecule type" value="Genomic_DNA"/>
</dbReference>
<evidence type="ECO:0008006" key="3">
    <source>
        <dbReference type="Google" id="ProtNLM"/>
    </source>
</evidence>
<name>A0ABP4X7W4_9MICO</name>